<sequence length="413" mass="47655">MVREFEALTILGWLSGCFPASCPLTRKVSSYKFRWVSISFLYWICSFSYMIALAVDFIWNNGAIYFDSVETVSGKTRRLLTVEIMSWVTWFGYLGSAVVIRLNSLMYIRETISMLQNIHLIEALQSEMLVKAKKISGVVPMIDYEKNWGRRSYLVWFGLEIILGYHVTHLNIEFGKFLTIKSYRSTLFSHVNRQVVVVLYLLSESCQQLPLRFATWLFVVGGIKLQRLYGQFGNLLEQYWKSPRQNLLLSGNDQLQLAEMFGHIQDLLNSFNSICGFNFLAIVVVNTMLLVSTLYGVQVEGQAFELTGFVGHCLVLLFICGFGYTWETHIQNTKDRVERCKIFRNASYNDKPFSYDEVPPQLTEVTQWFLNWQWSFCPKGVFPLNNTLMPMIVSSVMTYIIVIFQLKATEGSA</sequence>
<keyword evidence="3" id="KW-1185">Reference proteome</keyword>
<dbReference type="Proteomes" id="UP000708208">
    <property type="component" value="Unassembled WGS sequence"/>
</dbReference>
<accession>A0A8J2K4H1</accession>
<feature type="transmembrane region" description="Helical" evidence="1">
    <location>
        <begin position="79"/>
        <end position="100"/>
    </location>
</feature>
<protein>
    <submittedName>
        <fullName evidence="2">Uncharacterized protein</fullName>
    </submittedName>
</protein>
<reference evidence="2" key="1">
    <citation type="submission" date="2021-06" db="EMBL/GenBank/DDBJ databases">
        <authorList>
            <person name="Hodson N. C."/>
            <person name="Mongue J. A."/>
            <person name="Jaron S. K."/>
        </authorList>
    </citation>
    <scope>NUCLEOTIDE SEQUENCE</scope>
</reference>
<keyword evidence="1" id="KW-0472">Membrane</keyword>
<feature type="transmembrane region" description="Helical" evidence="1">
    <location>
        <begin position="35"/>
        <end position="59"/>
    </location>
</feature>
<dbReference type="AlphaFoldDB" id="A0A8J2K4H1"/>
<evidence type="ECO:0000313" key="2">
    <source>
        <dbReference type="EMBL" id="CAG7727801.1"/>
    </source>
</evidence>
<feature type="transmembrane region" description="Helical" evidence="1">
    <location>
        <begin position="277"/>
        <end position="297"/>
    </location>
</feature>
<feature type="transmembrane region" description="Helical" evidence="1">
    <location>
        <begin position="388"/>
        <end position="406"/>
    </location>
</feature>
<feature type="transmembrane region" description="Helical" evidence="1">
    <location>
        <begin position="309"/>
        <end position="326"/>
    </location>
</feature>
<dbReference type="PROSITE" id="PS51257">
    <property type="entry name" value="PROKAR_LIPOPROTEIN"/>
    <property type="match status" value="1"/>
</dbReference>
<dbReference type="EMBL" id="CAJVCH010153992">
    <property type="protein sequence ID" value="CAG7727801.1"/>
    <property type="molecule type" value="Genomic_DNA"/>
</dbReference>
<comment type="caution">
    <text evidence="2">The sequence shown here is derived from an EMBL/GenBank/DDBJ whole genome shotgun (WGS) entry which is preliminary data.</text>
</comment>
<organism evidence="2 3">
    <name type="scientific">Allacma fusca</name>
    <dbReference type="NCBI Taxonomy" id="39272"/>
    <lineage>
        <taxon>Eukaryota</taxon>
        <taxon>Metazoa</taxon>
        <taxon>Ecdysozoa</taxon>
        <taxon>Arthropoda</taxon>
        <taxon>Hexapoda</taxon>
        <taxon>Collembola</taxon>
        <taxon>Symphypleona</taxon>
        <taxon>Sminthuridae</taxon>
        <taxon>Allacma</taxon>
    </lineage>
</organism>
<proteinExistence type="predicted"/>
<keyword evidence="1" id="KW-1133">Transmembrane helix</keyword>
<evidence type="ECO:0000256" key="1">
    <source>
        <dbReference type="SAM" id="Phobius"/>
    </source>
</evidence>
<name>A0A8J2K4H1_9HEXA</name>
<evidence type="ECO:0000313" key="3">
    <source>
        <dbReference type="Proteomes" id="UP000708208"/>
    </source>
</evidence>
<gene>
    <name evidence="2" type="ORF">AFUS01_LOCUS16627</name>
</gene>
<dbReference type="OrthoDB" id="6366728at2759"/>
<keyword evidence="1" id="KW-0812">Transmembrane</keyword>